<evidence type="ECO:0000256" key="4">
    <source>
        <dbReference type="ARBA" id="ARBA00022527"/>
    </source>
</evidence>
<protein>
    <recommendedName>
        <fullName evidence="3">non-specific serine/threonine protein kinase</fullName>
        <ecNumber evidence="3">2.7.11.1</ecNumber>
    </recommendedName>
</protein>
<dbReference type="SUPFAM" id="SSF56112">
    <property type="entry name" value="Protein kinase-like (PK-like)"/>
    <property type="match status" value="1"/>
</dbReference>
<dbReference type="AlphaFoldDB" id="A0A835V9P4"/>
<comment type="catalytic activity">
    <reaction evidence="17">
        <text>L-threonyl-[protein] + ATP = O-phospho-L-threonyl-[protein] + ADP + H(+)</text>
        <dbReference type="Rhea" id="RHEA:46608"/>
        <dbReference type="Rhea" id="RHEA-COMP:11060"/>
        <dbReference type="Rhea" id="RHEA-COMP:11605"/>
        <dbReference type="ChEBI" id="CHEBI:15378"/>
        <dbReference type="ChEBI" id="CHEBI:30013"/>
        <dbReference type="ChEBI" id="CHEBI:30616"/>
        <dbReference type="ChEBI" id="CHEBI:61977"/>
        <dbReference type="ChEBI" id="CHEBI:456216"/>
        <dbReference type="EC" id="2.7.11.1"/>
    </reaction>
</comment>
<dbReference type="PROSITE" id="PS51450">
    <property type="entry name" value="LRR"/>
    <property type="match status" value="1"/>
</dbReference>
<dbReference type="Pfam" id="PF23598">
    <property type="entry name" value="LRR_14"/>
    <property type="match status" value="1"/>
</dbReference>
<dbReference type="GO" id="GO:0005524">
    <property type="term" value="F:ATP binding"/>
    <property type="evidence" value="ECO:0007669"/>
    <property type="project" value="UniProtKB-KW"/>
</dbReference>
<evidence type="ECO:0000256" key="17">
    <source>
        <dbReference type="ARBA" id="ARBA00047899"/>
    </source>
</evidence>
<accession>A0A835V9P4</accession>
<comment type="similarity">
    <text evidence="2">Belongs to the protein kinase superfamily. Ser/Thr protein kinase family.</text>
</comment>
<dbReference type="GO" id="GO:0016020">
    <property type="term" value="C:membrane"/>
    <property type="evidence" value="ECO:0007669"/>
    <property type="project" value="UniProtKB-SubCell"/>
</dbReference>
<dbReference type="InterPro" id="IPR003591">
    <property type="entry name" value="Leu-rich_rpt_typical-subtyp"/>
</dbReference>
<evidence type="ECO:0000256" key="19">
    <source>
        <dbReference type="SAM" id="MobiDB-lite"/>
    </source>
</evidence>
<dbReference type="FunFam" id="3.80.10.10:FF:000041">
    <property type="entry name" value="LRR receptor-like serine/threonine-protein kinase ERECTA"/>
    <property type="match status" value="1"/>
</dbReference>
<dbReference type="SUPFAM" id="SSF52047">
    <property type="entry name" value="RNI-like"/>
    <property type="match status" value="1"/>
</dbReference>
<evidence type="ECO:0000256" key="8">
    <source>
        <dbReference type="ARBA" id="ARBA00022729"/>
    </source>
</evidence>
<evidence type="ECO:0000256" key="12">
    <source>
        <dbReference type="ARBA" id="ARBA00022840"/>
    </source>
</evidence>
<keyword evidence="4" id="KW-0723">Serine/threonine-protein kinase</keyword>
<dbReference type="FunFam" id="3.80.10.10:FF:000642">
    <property type="entry name" value="Leucine-rich receptor-like protein kinase family protein"/>
    <property type="match status" value="1"/>
</dbReference>
<evidence type="ECO:0000256" key="7">
    <source>
        <dbReference type="ARBA" id="ARBA00022692"/>
    </source>
</evidence>
<dbReference type="OrthoDB" id="676979at2759"/>
<evidence type="ECO:0000313" key="22">
    <source>
        <dbReference type="EMBL" id="KAG0490657.1"/>
    </source>
</evidence>
<keyword evidence="10" id="KW-0547">Nucleotide-binding</keyword>
<dbReference type="InterPro" id="IPR055414">
    <property type="entry name" value="LRR_R13L4/SHOC2-like"/>
</dbReference>
<dbReference type="Pfam" id="PF08263">
    <property type="entry name" value="LRRNT_2"/>
    <property type="match status" value="1"/>
</dbReference>
<comment type="subcellular location">
    <subcellularLocation>
        <location evidence="1">Membrane</location>
        <topology evidence="1">Single-pass type I membrane protein</topology>
    </subcellularLocation>
</comment>
<dbReference type="Pfam" id="PF00069">
    <property type="entry name" value="Pkinase"/>
    <property type="match status" value="1"/>
</dbReference>
<dbReference type="Gene3D" id="3.30.200.20">
    <property type="entry name" value="Phosphorylase Kinase, domain 1"/>
    <property type="match status" value="1"/>
</dbReference>
<keyword evidence="7 20" id="KW-0812">Transmembrane</keyword>
<keyword evidence="15" id="KW-0675">Receptor</keyword>
<dbReference type="FunFam" id="3.80.10.10:FF:000077">
    <property type="entry name" value="LRR receptor-like serine/threonine-protein kinase ERL1"/>
    <property type="match status" value="1"/>
</dbReference>
<dbReference type="InterPro" id="IPR001611">
    <property type="entry name" value="Leu-rich_rpt"/>
</dbReference>
<comment type="catalytic activity">
    <reaction evidence="18">
        <text>L-seryl-[protein] + ATP = O-phospho-L-seryl-[protein] + ADP + H(+)</text>
        <dbReference type="Rhea" id="RHEA:17989"/>
        <dbReference type="Rhea" id="RHEA-COMP:9863"/>
        <dbReference type="Rhea" id="RHEA-COMP:11604"/>
        <dbReference type="ChEBI" id="CHEBI:15378"/>
        <dbReference type="ChEBI" id="CHEBI:29999"/>
        <dbReference type="ChEBI" id="CHEBI:30616"/>
        <dbReference type="ChEBI" id="CHEBI:83421"/>
        <dbReference type="ChEBI" id="CHEBI:456216"/>
        <dbReference type="EC" id="2.7.11.1"/>
    </reaction>
</comment>
<evidence type="ECO:0000256" key="11">
    <source>
        <dbReference type="ARBA" id="ARBA00022777"/>
    </source>
</evidence>
<dbReference type="PROSITE" id="PS00108">
    <property type="entry name" value="PROTEIN_KINASE_ST"/>
    <property type="match status" value="1"/>
</dbReference>
<comment type="caution">
    <text evidence="22">The sequence shown here is derived from an EMBL/GenBank/DDBJ whole genome shotgun (WGS) entry which is preliminary data.</text>
</comment>
<feature type="transmembrane region" description="Helical" evidence="20">
    <location>
        <begin position="679"/>
        <end position="700"/>
    </location>
</feature>
<keyword evidence="6" id="KW-0808">Transferase</keyword>
<dbReference type="InterPro" id="IPR013210">
    <property type="entry name" value="LRR_N_plant-typ"/>
</dbReference>
<keyword evidence="14 20" id="KW-0472">Membrane</keyword>
<evidence type="ECO:0000256" key="6">
    <source>
        <dbReference type="ARBA" id="ARBA00022679"/>
    </source>
</evidence>
<evidence type="ECO:0000256" key="9">
    <source>
        <dbReference type="ARBA" id="ARBA00022737"/>
    </source>
</evidence>
<dbReference type="InterPro" id="IPR032675">
    <property type="entry name" value="LRR_dom_sf"/>
</dbReference>
<dbReference type="SUPFAM" id="SSF52058">
    <property type="entry name" value="L domain-like"/>
    <property type="match status" value="1"/>
</dbReference>
<evidence type="ECO:0000256" key="3">
    <source>
        <dbReference type="ARBA" id="ARBA00012513"/>
    </source>
</evidence>
<dbReference type="InterPro" id="IPR051716">
    <property type="entry name" value="Plant_RL_S/T_kinase"/>
</dbReference>
<evidence type="ECO:0000256" key="20">
    <source>
        <dbReference type="SAM" id="Phobius"/>
    </source>
</evidence>
<feature type="compositionally biased region" description="Basic and acidic residues" evidence="19">
    <location>
        <begin position="1014"/>
        <end position="1025"/>
    </location>
</feature>
<keyword evidence="13 20" id="KW-1133">Transmembrane helix</keyword>
<dbReference type="PROSITE" id="PS50011">
    <property type="entry name" value="PROTEIN_KINASE_DOM"/>
    <property type="match status" value="1"/>
</dbReference>
<keyword evidence="12" id="KW-0067">ATP-binding</keyword>
<evidence type="ECO:0000256" key="5">
    <source>
        <dbReference type="ARBA" id="ARBA00022614"/>
    </source>
</evidence>
<name>A0A835V9P4_VANPL</name>
<dbReference type="FunFam" id="3.80.10.10:FF:000221">
    <property type="entry name" value="Leucine-rich repeat receptor-like protein kinase PXL1"/>
    <property type="match status" value="1"/>
</dbReference>
<dbReference type="EC" id="2.7.11.1" evidence="3"/>
<gene>
    <name evidence="22" type="ORF">HPP92_007520</name>
</gene>
<sequence length="1054" mass="115532">MTEHSVLGLSVRRELYTKLQKLADEAADQTRCAKMAAKRRTVPPSSQVFLHTLLLVLLCSCFLPRSKPQNTTDIEKNILLQLKRDFGDPPSLDSWNDSTSSSHCSWFGIQCNSNGAVANITLSNQNITGPIPVSICNLTNLRILDLQNNSVSGGFPSVLYNCSNLSYLDLSQNLLVGQLPADINRLPPNLTQLILSNNNFTGDIPTSIGQLPAVKSLCLDYNLFNGTLPAEIGNLSTLEILWLANNPFPTTTRIPSMFGNLTRLTDLWMRQVNLVGEIPETFAKLTALELLDLSINSLSGRIPPEIWDLENLQNLYLYKNQFSGEINGTIKAVGLQRIDVSINRLTGTIPEEFGKLKSLSFLLMYLNHFYGQIPASIGLLPSLSDLRLFSNNLSGTLPKELGRHSPLWNIEVDDNMLSGELPPDLCAGGSLASVIVFNNKFTGMLPASLGKCTTLSNLMIQRNHFFGEVPSGIWATAVNLITIRMGDNNLSGSLPNELPWNLTRLEIQNNRFSGSLPSTAANLVVFDASNNLLSGPIPTKLSSFSQLTVLSLGGNQISGNIPSKISSLRHLNELNLSNNQLEGEIPAEIGYLPVLTSLDLSNNKLSGSIPPEIGSLQLNLLNLSFNNLSGKVPITLQNQAYDQSFLSNPGLCSSDSKLKINVCRSPSHGSNSLAGGVRVLIAILGALAAIATTAVIFFVVHDCRRRRRAGIAADWKLTAFQSLDFTESNILLGLKEENLVGSGGAGKVYQVAAGSRSGGTVAVKKIINCRKMEWMLEREFEAEVRILGSIRHRNIVRLLCCISGEDAKLLVYEYMDGGSLDRWLHGSHRELDWSARLRIAIGAAQGLSYMHHECLPPVVHRDVKSSNILLDSQLRPKIADFGLARMLAKPGELHSTSVLVGSFGYIAPECGHTNKVNEKVDVYSFGVVLLELITGREASNGGGHSSLAEWAWRHFQEGHKITDAVDERIRDPTYLDEMSMVFKLALICTGTLPSSRPTMKEVVQILQQCDQMRKSDERSAGERDVSPLLQKKSGSMRRKFETEDENGTVELNIV</sequence>
<dbReference type="InterPro" id="IPR000719">
    <property type="entry name" value="Prot_kinase_dom"/>
</dbReference>
<dbReference type="Pfam" id="PF00560">
    <property type="entry name" value="LRR_1"/>
    <property type="match status" value="3"/>
</dbReference>
<dbReference type="PANTHER" id="PTHR48053">
    <property type="entry name" value="LEUCINE RICH REPEAT FAMILY PROTEIN, EXPRESSED"/>
    <property type="match status" value="1"/>
</dbReference>
<proteinExistence type="inferred from homology"/>
<dbReference type="InterPro" id="IPR008271">
    <property type="entry name" value="Ser/Thr_kinase_AS"/>
</dbReference>
<feature type="region of interest" description="Disordered" evidence="19">
    <location>
        <begin position="1014"/>
        <end position="1054"/>
    </location>
</feature>
<keyword evidence="9" id="KW-0677">Repeat</keyword>
<dbReference type="Gene3D" id="1.10.510.10">
    <property type="entry name" value="Transferase(Phosphotransferase) domain 1"/>
    <property type="match status" value="1"/>
</dbReference>
<evidence type="ECO:0000256" key="1">
    <source>
        <dbReference type="ARBA" id="ARBA00004479"/>
    </source>
</evidence>
<feature type="domain" description="Protein kinase" evidence="21">
    <location>
        <begin position="734"/>
        <end position="1029"/>
    </location>
</feature>
<keyword evidence="11" id="KW-0418">Kinase</keyword>
<evidence type="ECO:0000256" key="10">
    <source>
        <dbReference type="ARBA" id="ARBA00022741"/>
    </source>
</evidence>
<dbReference type="InterPro" id="IPR011009">
    <property type="entry name" value="Kinase-like_dom_sf"/>
</dbReference>
<evidence type="ECO:0000256" key="2">
    <source>
        <dbReference type="ARBA" id="ARBA00008684"/>
    </source>
</evidence>
<evidence type="ECO:0000313" key="23">
    <source>
        <dbReference type="Proteomes" id="UP000639772"/>
    </source>
</evidence>
<dbReference type="FunFam" id="1.10.510.10:FF:000365">
    <property type="entry name" value="Leucine-rich repeat receptor-like serine/threonine-protein kinase At1g17230"/>
    <property type="match status" value="1"/>
</dbReference>
<keyword evidence="8" id="KW-0732">Signal</keyword>
<organism evidence="22 23">
    <name type="scientific">Vanilla planifolia</name>
    <name type="common">Vanilla</name>
    <dbReference type="NCBI Taxonomy" id="51239"/>
    <lineage>
        <taxon>Eukaryota</taxon>
        <taxon>Viridiplantae</taxon>
        <taxon>Streptophyta</taxon>
        <taxon>Embryophyta</taxon>
        <taxon>Tracheophyta</taxon>
        <taxon>Spermatophyta</taxon>
        <taxon>Magnoliopsida</taxon>
        <taxon>Liliopsida</taxon>
        <taxon>Asparagales</taxon>
        <taxon>Orchidaceae</taxon>
        <taxon>Vanilloideae</taxon>
        <taxon>Vanilleae</taxon>
        <taxon>Vanilla</taxon>
    </lineage>
</organism>
<dbReference type="Proteomes" id="UP000639772">
    <property type="component" value="Chromosome 3"/>
</dbReference>
<dbReference type="Gene3D" id="3.80.10.10">
    <property type="entry name" value="Ribonuclease Inhibitor"/>
    <property type="match status" value="4"/>
</dbReference>
<dbReference type="Pfam" id="PF13855">
    <property type="entry name" value="LRR_8"/>
    <property type="match status" value="1"/>
</dbReference>
<keyword evidence="16" id="KW-0325">Glycoprotein</keyword>
<evidence type="ECO:0000256" key="16">
    <source>
        <dbReference type="ARBA" id="ARBA00023180"/>
    </source>
</evidence>
<evidence type="ECO:0000259" key="21">
    <source>
        <dbReference type="PROSITE" id="PS50011"/>
    </source>
</evidence>
<dbReference type="SMART" id="SM00220">
    <property type="entry name" value="S_TKc"/>
    <property type="match status" value="1"/>
</dbReference>
<evidence type="ECO:0000256" key="18">
    <source>
        <dbReference type="ARBA" id="ARBA00048679"/>
    </source>
</evidence>
<dbReference type="SMART" id="SM00369">
    <property type="entry name" value="LRR_TYP"/>
    <property type="match status" value="8"/>
</dbReference>
<dbReference type="CDD" id="cd14066">
    <property type="entry name" value="STKc_IRAK"/>
    <property type="match status" value="1"/>
</dbReference>
<evidence type="ECO:0000256" key="15">
    <source>
        <dbReference type="ARBA" id="ARBA00023170"/>
    </source>
</evidence>
<keyword evidence="5" id="KW-0433">Leucine-rich repeat</keyword>
<dbReference type="PANTHER" id="PTHR48053:SF109">
    <property type="entry name" value="PROTEIN KINASE DOMAIN-CONTAINING PROTEIN"/>
    <property type="match status" value="1"/>
</dbReference>
<dbReference type="GO" id="GO:0004674">
    <property type="term" value="F:protein serine/threonine kinase activity"/>
    <property type="evidence" value="ECO:0007669"/>
    <property type="project" value="UniProtKB-KW"/>
</dbReference>
<evidence type="ECO:0000256" key="14">
    <source>
        <dbReference type="ARBA" id="ARBA00023136"/>
    </source>
</evidence>
<dbReference type="EMBL" id="JADCNM010000003">
    <property type="protein sequence ID" value="KAG0490657.1"/>
    <property type="molecule type" value="Genomic_DNA"/>
</dbReference>
<evidence type="ECO:0000256" key="13">
    <source>
        <dbReference type="ARBA" id="ARBA00022989"/>
    </source>
</evidence>
<reference evidence="22 23" key="1">
    <citation type="journal article" date="2020" name="Nat. Food">
        <title>A phased Vanilla planifolia genome enables genetic improvement of flavour and production.</title>
        <authorList>
            <person name="Hasing T."/>
            <person name="Tang H."/>
            <person name="Brym M."/>
            <person name="Khazi F."/>
            <person name="Huang T."/>
            <person name="Chambers A.H."/>
        </authorList>
    </citation>
    <scope>NUCLEOTIDE SEQUENCE [LARGE SCALE GENOMIC DNA]</scope>
    <source>
        <tissue evidence="22">Leaf</tissue>
    </source>
</reference>